<evidence type="ECO:0000256" key="1">
    <source>
        <dbReference type="SAM" id="Phobius"/>
    </source>
</evidence>
<dbReference type="EMBL" id="REGN01001958">
    <property type="protein sequence ID" value="RNA31291.1"/>
    <property type="molecule type" value="Genomic_DNA"/>
</dbReference>
<gene>
    <name evidence="2" type="ORF">BpHYR1_033886</name>
</gene>
<feature type="transmembrane region" description="Helical" evidence="1">
    <location>
        <begin position="47"/>
        <end position="68"/>
    </location>
</feature>
<keyword evidence="1" id="KW-0812">Transmembrane</keyword>
<protein>
    <submittedName>
        <fullName evidence="2">Uncharacterized protein</fullName>
    </submittedName>
</protein>
<keyword evidence="1" id="KW-0472">Membrane</keyword>
<keyword evidence="1" id="KW-1133">Transmembrane helix</keyword>
<evidence type="ECO:0000313" key="3">
    <source>
        <dbReference type="Proteomes" id="UP000276133"/>
    </source>
</evidence>
<dbReference type="AlphaFoldDB" id="A0A3M7S694"/>
<accession>A0A3M7S694</accession>
<evidence type="ECO:0000313" key="2">
    <source>
        <dbReference type="EMBL" id="RNA31291.1"/>
    </source>
</evidence>
<reference evidence="2 3" key="1">
    <citation type="journal article" date="2018" name="Sci. Rep.">
        <title>Genomic signatures of local adaptation to the degree of environmental predictability in rotifers.</title>
        <authorList>
            <person name="Franch-Gras L."/>
            <person name="Hahn C."/>
            <person name="Garcia-Roger E.M."/>
            <person name="Carmona M.J."/>
            <person name="Serra M."/>
            <person name="Gomez A."/>
        </authorList>
    </citation>
    <scope>NUCLEOTIDE SEQUENCE [LARGE SCALE GENOMIC DNA]</scope>
    <source>
        <strain evidence="2">HYR1</strain>
    </source>
</reference>
<dbReference type="Proteomes" id="UP000276133">
    <property type="component" value="Unassembled WGS sequence"/>
</dbReference>
<sequence>MLTDPIKDLVLNPISYLRCSFNSSTIRPNSFLRPFKISMVNQTFYKYSLFLLYNIHLILKKVILILMLKKKL</sequence>
<keyword evidence="3" id="KW-1185">Reference proteome</keyword>
<comment type="caution">
    <text evidence="2">The sequence shown here is derived from an EMBL/GenBank/DDBJ whole genome shotgun (WGS) entry which is preliminary data.</text>
</comment>
<organism evidence="2 3">
    <name type="scientific">Brachionus plicatilis</name>
    <name type="common">Marine rotifer</name>
    <name type="synonym">Brachionus muelleri</name>
    <dbReference type="NCBI Taxonomy" id="10195"/>
    <lineage>
        <taxon>Eukaryota</taxon>
        <taxon>Metazoa</taxon>
        <taxon>Spiralia</taxon>
        <taxon>Gnathifera</taxon>
        <taxon>Rotifera</taxon>
        <taxon>Eurotatoria</taxon>
        <taxon>Monogononta</taxon>
        <taxon>Pseudotrocha</taxon>
        <taxon>Ploima</taxon>
        <taxon>Brachionidae</taxon>
        <taxon>Brachionus</taxon>
    </lineage>
</organism>
<name>A0A3M7S694_BRAPC</name>
<proteinExistence type="predicted"/>